<dbReference type="InterPro" id="IPR046584">
    <property type="entry name" value="DUF6642"/>
</dbReference>
<gene>
    <name evidence="1" type="ORF">Asi02nite_19550</name>
</gene>
<dbReference type="EMBL" id="BONE01000011">
    <property type="protein sequence ID" value="GIF72437.1"/>
    <property type="molecule type" value="Genomic_DNA"/>
</dbReference>
<organism evidence="1 2">
    <name type="scientific">Asanoa siamensis</name>
    <dbReference type="NCBI Taxonomy" id="926357"/>
    <lineage>
        <taxon>Bacteria</taxon>
        <taxon>Bacillati</taxon>
        <taxon>Actinomycetota</taxon>
        <taxon>Actinomycetes</taxon>
        <taxon>Micromonosporales</taxon>
        <taxon>Micromonosporaceae</taxon>
        <taxon>Asanoa</taxon>
    </lineage>
</organism>
<sequence>MNGIFCVEGQWHKNLTDRSSVLPMLDLLNRLGHCSFIHKDVATPEELHYFLTRWTEHRYASYRVGYFAMHGEAKHLYVADRKPVSLDEIASTLEGRCEGKRLYFASCSVLRAPDAVLEDFLHATGAAIVCGYTRQVDWVESAALELALLRYLTNGERIDAAERAMRSRRWASLADHLGFRIMYANGRSA</sequence>
<reference evidence="1 2" key="1">
    <citation type="submission" date="2021-01" db="EMBL/GenBank/DDBJ databases">
        <title>Whole genome shotgun sequence of Asanoa siamensis NBRC 107932.</title>
        <authorList>
            <person name="Komaki H."/>
            <person name="Tamura T."/>
        </authorList>
    </citation>
    <scope>NUCLEOTIDE SEQUENCE [LARGE SCALE GENOMIC DNA]</scope>
    <source>
        <strain evidence="1 2">NBRC 107932</strain>
    </source>
</reference>
<proteinExistence type="predicted"/>
<accession>A0ABQ4CMB9</accession>
<dbReference type="Pfam" id="PF20347">
    <property type="entry name" value="DUF6642"/>
    <property type="match status" value="1"/>
</dbReference>
<evidence type="ECO:0008006" key="3">
    <source>
        <dbReference type="Google" id="ProtNLM"/>
    </source>
</evidence>
<evidence type="ECO:0000313" key="1">
    <source>
        <dbReference type="EMBL" id="GIF72437.1"/>
    </source>
</evidence>
<comment type="caution">
    <text evidence="1">The sequence shown here is derived from an EMBL/GenBank/DDBJ whole genome shotgun (WGS) entry which is preliminary data.</text>
</comment>
<dbReference type="Proteomes" id="UP000604117">
    <property type="component" value="Unassembled WGS sequence"/>
</dbReference>
<keyword evidence="2" id="KW-1185">Reference proteome</keyword>
<protein>
    <recommendedName>
        <fullName evidence="3">CHAT domain-containing protein</fullName>
    </recommendedName>
</protein>
<dbReference type="RefSeq" id="WP_203711927.1">
    <property type="nucleotide sequence ID" value="NZ_BONE01000011.1"/>
</dbReference>
<evidence type="ECO:0000313" key="2">
    <source>
        <dbReference type="Proteomes" id="UP000604117"/>
    </source>
</evidence>
<name>A0ABQ4CMB9_9ACTN</name>